<keyword evidence="4" id="KW-1185">Reference proteome</keyword>
<name>A0A0N4UJ53_DRAME</name>
<dbReference type="AlphaFoldDB" id="A0A0N4UJ53"/>
<dbReference type="Proteomes" id="UP000274756">
    <property type="component" value="Unassembled WGS sequence"/>
</dbReference>
<sequence>MDRKFSPKDQEIAGRCNLYLLLICQGNGLILSVKEIEERLAELRGVPVNHNRHPSSIVLPKEKVVHEAVKNLLNKVRDEVRLNKKWDHEIYANSSREGDVLFGESTIRELKDIERVLREAQNETEKVSVLSKFYQIERTEISGLKRLIKQDSLNNERINATMREFWEKRNSVETLSDDSSKGDVDDEIIQNLEIFDVLCRCKSDNTAQSVKKVDSDNKQTEAMVKNKLWS</sequence>
<evidence type="ECO:0000313" key="4">
    <source>
        <dbReference type="Proteomes" id="UP000274756"/>
    </source>
</evidence>
<evidence type="ECO:0000313" key="3">
    <source>
        <dbReference type="Proteomes" id="UP000038040"/>
    </source>
</evidence>
<protein>
    <submittedName>
        <fullName evidence="2 5">Uncharacterized protein</fullName>
    </submittedName>
</protein>
<reference evidence="5" key="1">
    <citation type="submission" date="2017-02" db="UniProtKB">
        <authorList>
            <consortium name="WormBaseParasite"/>
        </authorList>
    </citation>
    <scope>IDENTIFICATION</scope>
</reference>
<feature type="coiled-coil region" evidence="1">
    <location>
        <begin position="103"/>
        <end position="130"/>
    </location>
</feature>
<dbReference type="WBParaSite" id="DME_0000766901-mRNA-1">
    <property type="protein sequence ID" value="DME_0000766901-mRNA-1"/>
    <property type="gene ID" value="DME_0000766901"/>
</dbReference>
<dbReference type="EMBL" id="UYYG01001202">
    <property type="protein sequence ID" value="VDN60130.1"/>
    <property type="molecule type" value="Genomic_DNA"/>
</dbReference>
<proteinExistence type="predicted"/>
<dbReference type="Proteomes" id="UP000038040">
    <property type="component" value="Unplaced"/>
</dbReference>
<evidence type="ECO:0000313" key="2">
    <source>
        <dbReference type="EMBL" id="VDN60130.1"/>
    </source>
</evidence>
<accession>A0A0N4UJ53</accession>
<evidence type="ECO:0000256" key="1">
    <source>
        <dbReference type="SAM" id="Coils"/>
    </source>
</evidence>
<dbReference type="OrthoDB" id="5407799at2759"/>
<organism evidence="3 5">
    <name type="scientific">Dracunculus medinensis</name>
    <name type="common">Guinea worm</name>
    <dbReference type="NCBI Taxonomy" id="318479"/>
    <lineage>
        <taxon>Eukaryota</taxon>
        <taxon>Metazoa</taxon>
        <taxon>Ecdysozoa</taxon>
        <taxon>Nematoda</taxon>
        <taxon>Chromadorea</taxon>
        <taxon>Rhabditida</taxon>
        <taxon>Spirurina</taxon>
        <taxon>Dracunculoidea</taxon>
        <taxon>Dracunculidae</taxon>
        <taxon>Dracunculus</taxon>
    </lineage>
</organism>
<evidence type="ECO:0000313" key="5">
    <source>
        <dbReference type="WBParaSite" id="DME_0000766901-mRNA-1"/>
    </source>
</evidence>
<keyword evidence="1" id="KW-0175">Coiled coil</keyword>
<reference evidence="2 4" key="2">
    <citation type="submission" date="2018-11" db="EMBL/GenBank/DDBJ databases">
        <authorList>
            <consortium name="Pathogen Informatics"/>
        </authorList>
    </citation>
    <scope>NUCLEOTIDE SEQUENCE [LARGE SCALE GENOMIC DNA]</scope>
</reference>
<gene>
    <name evidence="2" type="ORF">DME_LOCUS10103</name>
</gene>